<dbReference type="InterPro" id="IPR010349">
    <property type="entry name" value="Asparaginase_II"/>
</dbReference>
<reference evidence="1 2" key="1">
    <citation type="submission" date="2019-06" db="EMBL/GenBank/DDBJ databases">
        <title>Sequencing the genomes of 1000 actinobacteria strains.</title>
        <authorList>
            <person name="Klenk H.-P."/>
        </authorList>
    </citation>
    <scope>NUCLEOTIDE SEQUENCE [LARGE SCALE GENOMIC DNA]</scope>
    <source>
        <strain evidence="1 2">DSM 45671</strain>
    </source>
</reference>
<dbReference type="PANTHER" id="PTHR42110">
    <property type="entry name" value="L-ASPARAGINASE, PUTATIVE (AFU_ORTHOLOGUE AFUA_3G11890)-RELATED"/>
    <property type="match status" value="1"/>
</dbReference>
<organism evidence="1 2">
    <name type="scientific">Pseudonocardia hierapolitana</name>
    <dbReference type="NCBI Taxonomy" id="1128676"/>
    <lineage>
        <taxon>Bacteria</taxon>
        <taxon>Bacillati</taxon>
        <taxon>Actinomycetota</taxon>
        <taxon>Actinomycetes</taxon>
        <taxon>Pseudonocardiales</taxon>
        <taxon>Pseudonocardiaceae</taxon>
        <taxon>Pseudonocardia</taxon>
    </lineage>
</organism>
<comment type="caution">
    <text evidence="1">The sequence shown here is derived from an EMBL/GenBank/DDBJ whole genome shotgun (WGS) entry which is preliminary data.</text>
</comment>
<gene>
    <name evidence="1" type="ORF">FHX44_112604</name>
</gene>
<dbReference type="PANTHER" id="PTHR42110:SF1">
    <property type="entry name" value="L-ASPARAGINASE, PUTATIVE (AFU_ORTHOLOGUE AFUA_3G11890)-RELATED"/>
    <property type="match status" value="1"/>
</dbReference>
<evidence type="ECO:0000313" key="2">
    <source>
        <dbReference type="Proteomes" id="UP000321261"/>
    </source>
</evidence>
<sequence>MVEDGAEVVAHVVRGGVVESVHRGHLVVLAPDGSVLLRRGEPGRTFFPRSSLKLVQAVAMLRSGLGLDGELLALACASHSGEPDHLAGVRRILAGAGLDEADLKNTPALPLDAEAATAWVVAGNKPARLTQNCSGKHAAMLATCVAAGWDRETYLEPTHPLQRVIRETVAELTGDGPAHVTVDGCGAPLFSCTPTGLARAFARIATAPAGTPEHRVATAVRAHPWWLGGTGRFPTRLIESAPELIAKDGAEGVFAAALPDGGALAVKIADGSPRPLPPVVTAALESLGVVGLGDVGKVAVLGHGEPVGEVEAVL</sequence>
<dbReference type="Proteomes" id="UP000321261">
    <property type="component" value="Unassembled WGS sequence"/>
</dbReference>
<protein>
    <submittedName>
        <fullName evidence="1">Asparaginase</fullName>
    </submittedName>
</protein>
<dbReference type="RefSeq" id="WP_147256012.1">
    <property type="nucleotide sequence ID" value="NZ_VIWU01000001.1"/>
</dbReference>
<evidence type="ECO:0000313" key="1">
    <source>
        <dbReference type="EMBL" id="TWF76709.1"/>
    </source>
</evidence>
<dbReference type="Pfam" id="PF06089">
    <property type="entry name" value="Asparaginase_II"/>
    <property type="match status" value="1"/>
</dbReference>
<name>A0A561SPC5_9PSEU</name>
<dbReference type="AlphaFoldDB" id="A0A561SPC5"/>
<accession>A0A561SPC5</accession>
<proteinExistence type="predicted"/>
<dbReference type="EMBL" id="VIWU01000001">
    <property type="protein sequence ID" value="TWF76709.1"/>
    <property type="molecule type" value="Genomic_DNA"/>
</dbReference>
<dbReference type="OrthoDB" id="9780674at2"/>
<keyword evidence="2" id="KW-1185">Reference proteome</keyword>